<dbReference type="Proteomes" id="UP000192247">
    <property type="component" value="Unassembled WGS sequence"/>
</dbReference>
<evidence type="ECO:0000313" key="5">
    <source>
        <dbReference type="Proteomes" id="UP000192247"/>
    </source>
</evidence>
<keyword evidence="1" id="KW-0165">Cleavage on pair of basic residues</keyword>
<evidence type="ECO:0000313" key="4">
    <source>
        <dbReference type="EMBL" id="OQR73384.1"/>
    </source>
</evidence>
<dbReference type="EMBL" id="MNPL01010038">
    <property type="protein sequence ID" value="OQR73384.1"/>
    <property type="molecule type" value="Genomic_DNA"/>
</dbReference>
<comment type="caution">
    <text evidence="4">The sequence shown here is derived from an EMBL/GenBank/DDBJ whole genome shotgun (WGS) entry which is preliminary data.</text>
</comment>
<keyword evidence="5" id="KW-1185">Reference proteome</keyword>
<keyword evidence="2 3" id="KW-0732">Signal</keyword>
<dbReference type="SUPFAM" id="SSF56994">
    <property type="entry name" value="Insulin-like"/>
    <property type="match status" value="1"/>
</dbReference>
<protein>
    <submittedName>
        <fullName evidence="4">Uncharacterized protein</fullName>
    </submittedName>
</protein>
<sequence>MALSLGVLLFLATFPFVLCSPLITVFQPDSTEPYRVCGSHMIDILEIKCRDYGGIAKRSGTRLRRSGISDYWWTLTSDTTSLDSPGFARLRRQSYLREACRVDPEDNLLCVCCPKYNRRGCTTKQLLRFCASQTKVPRRW</sequence>
<feature type="chain" id="PRO_5012076886" evidence="3">
    <location>
        <begin position="20"/>
        <end position="140"/>
    </location>
</feature>
<reference evidence="4 5" key="1">
    <citation type="journal article" date="2017" name="Gigascience">
        <title>Draft genome of the honey bee ectoparasitic mite, Tropilaelaps mercedesae, is shaped by the parasitic life history.</title>
        <authorList>
            <person name="Dong X."/>
            <person name="Armstrong S.D."/>
            <person name="Xia D."/>
            <person name="Makepeace B.L."/>
            <person name="Darby A.C."/>
            <person name="Kadowaki T."/>
        </authorList>
    </citation>
    <scope>NUCLEOTIDE SEQUENCE [LARGE SCALE GENOMIC DNA]</scope>
    <source>
        <strain evidence="4">Wuxi-XJTLU</strain>
    </source>
</reference>
<feature type="signal peptide" evidence="3">
    <location>
        <begin position="1"/>
        <end position="19"/>
    </location>
</feature>
<evidence type="ECO:0000256" key="1">
    <source>
        <dbReference type="ARBA" id="ARBA00022685"/>
    </source>
</evidence>
<proteinExistence type="predicted"/>
<dbReference type="Gene3D" id="1.10.100.10">
    <property type="entry name" value="Insulin-like"/>
    <property type="match status" value="1"/>
</dbReference>
<evidence type="ECO:0000256" key="2">
    <source>
        <dbReference type="ARBA" id="ARBA00022729"/>
    </source>
</evidence>
<gene>
    <name evidence="4" type="ORF">BIW11_09767</name>
</gene>
<dbReference type="AlphaFoldDB" id="A0A1V9XIM4"/>
<evidence type="ECO:0000256" key="3">
    <source>
        <dbReference type="SAM" id="SignalP"/>
    </source>
</evidence>
<dbReference type="InParanoid" id="A0A1V9XIM4"/>
<accession>A0A1V9XIM4</accession>
<organism evidence="4 5">
    <name type="scientific">Tropilaelaps mercedesae</name>
    <dbReference type="NCBI Taxonomy" id="418985"/>
    <lineage>
        <taxon>Eukaryota</taxon>
        <taxon>Metazoa</taxon>
        <taxon>Ecdysozoa</taxon>
        <taxon>Arthropoda</taxon>
        <taxon>Chelicerata</taxon>
        <taxon>Arachnida</taxon>
        <taxon>Acari</taxon>
        <taxon>Parasitiformes</taxon>
        <taxon>Mesostigmata</taxon>
        <taxon>Gamasina</taxon>
        <taxon>Dermanyssoidea</taxon>
        <taxon>Laelapidae</taxon>
        <taxon>Tropilaelaps</taxon>
    </lineage>
</organism>
<name>A0A1V9XIM4_9ACAR</name>
<dbReference type="InterPro" id="IPR036438">
    <property type="entry name" value="Insulin-like_sf"/>
</dbReference>